<dbReference type="EMBL" id="RJSE01000007">
    <property type="protein sequence ID" value="RNL62103.1"/>
    <property type="molecule type" value="Genomic_DNA"/>
</dbReference>
<sequence>MATALPANPATGAADRNPRGSHRTLRLITALVVSLGVLLVPAGVSQAAPEPEVTQGIDGTVSLEGQVGGASFVSVYPLDPTVVAPDDSLAGDACEIEAACRFVNTDANGKFAIALPSGEYKVYFRVGYTQWAGEWWQDSLTRQDSTTVTVEPDQLTTLNPELAVEGKITGTVAQVTASTPGGFRDGIVEAWVTDPTYPLGRFLANTAWIEDDGSYTIDGLAAGSYLLHFYTRLSKVEGWWQGQTTSAAATPVTVTAANTTADINPTGLLPLGRITGKVTSATDGTPVEGTRIVIFRKAGNNWVNEGLGPFDEMPRTAADGTYSILAPQQGTYRLVAYPADSHFRNKYWPDATTAAAAQEITVSTNQVTPNIDLTLDQVDVITKTAPSISGTRRVGSVLTAGDGTWRPTTATTTRQWLRNGAIIPGAVQKSYALVAADLGKTITVRVTAQHAGLTATTVPSPATAPIAAGLFRLTSAPSLLGTLKVGRTMRAVPPRTTPGAVVTYQWLRRGLPIPAARSATYKLVKANKGRSIGVRITLKRPGYATLVRVVKKARAVR</sequence>
<dbReference type="SUPFAM" id="SSF49452">
    <property type="entry name" value="Starch-binding domain-like"/>
    <property type="match status" value="1"/>
</dbReference>
<dbReference type="Proteomes" id="UP000267128">
    <property type="component" value="Unassembled WGS sequence"/>
</dbReference>
<dbReference type="AlphaFoldDB" id="A0A3N0CGG6"/>
<name>A0A3N0CGG6_9ACTN</name>
<dbReference type="Gene3D" id="2.60.40.1120">
    <property type="entry name" value="Carboxypeptidase-like, regulatory domain"/>
    <property type="match status" value="2"/>
</dbReference>
<dbReference type="GO" id="GO:0030246">
    <property type="term" value="F:carbohydrate binding"/>
    <property type="evidence" value="ECO:0007669"/>
    <property type="project" value="InterPro"/>
</dbReference>
<comment type="caution">
    <text evidence="1">The sequence shown here is derived from an EMBL/GenBank/DDBJ whole genome shotgun (WGS) entry which is preliminary data.</text>
</comment>
<proteinExistence type="predicted"/>
<dbReference type="Gene3D" id="2.60.40.2700">
    <property type="match status" value="2"/>
</dbReference>
<keyword evidence="2" id="KW-1185">Reference proteome</keyword>
<protein>
    <submittedName>
        <fullName evidence="1">Uncharacterized protein</fullName>
    </submittedName>
</protein>
<gene>
    <name evidence="1" type="ORF">EFK50_09840</name>
</gene>
<evidence type="ECO:0000313" key="1">
    <source>
        <dbReference type="EMBL" id="RNL62103.1"/>
    </source>
</evidence>
<dbReference type="OrthoDB" id="3775116at2"/>
<accession>A0A3N0CGG6</accession>
<organism evidence="1 2">
    <name type="scientific">Nocardioides marmoriginsengisoli</name>
    <dbReference type="NCBI Taxonomy" id="661483"/>
    <lineage>
        <taxon>Bacteria</taxon>
        <taxon>Bacillati</taxon>
        <taxon>Actinomycetota</taxon>
        <taxon>Actinomycetes</taxon>
        <taxon>Propionibacteriales</taxon>
        <taxon>Nocardioidaceae</taxon>
        <taxon>Nocardioides</taxon>
    </lineage>
</organism>
<evidence type="ECO:0000313" key="2">
    <source>
        <dbReference type="Proteomes" id="UP000267128"/>
    </source>
</evidence>
<reference evidence="1 2" key="1">
    <citation type="submission" date="2018-11" db="EMBL/GenBank/DDBJ databases">
        <authorList>
            <person name="Li F."/>
        </authorList>
    </citation>
    <scope>NUCLEOTIDE SEQUENCE [LARGE SCALE GENOMIC DNA]</scope>
    <source>
        <strain evidence="1 2">Gsoil 097</strain>
    </source>
</reference>
<dbReference type="InterPro" id="IPR013784">
    <property type="entry name" value="Carb-bd-like_fold"/>
</dbReference>
<dbReference type="RefSeq" id="WP_123227398.1">
    <property type="nucleotide sequence ID" value="NZ_RJSE01000007.1"/>
</dbReference>